<evidence type="ECO:0000313" key="2">
    <source>
        <dbReference type="Proteomes" id="UP000479710"/>
    </source>
</evidence>
<name>A0A6G1C351_9ORYZ</name>
<organism evidence="1 2">
    <name type="scientific">Oryza meyeriana var. granulata</name>
    <dbReference type="NCBI Taxonomy" id="110450"/>
    <lineage>
        <taxon>Eukaryota</taxon>
        <taxon>Viridiplantae</taxon>
        <taxon>Streptophyta</taxon>
        <taxon>Embryophyta</taxon>
        <taxon>Tracheophyta</taxon>
        <taxon>Spermatophyta</taxon>
        <taxon>Magnoliopsida</taxon>
        <taxon>Liliopsida</taxon>
        <taxon>Poales</taxon>
        <taxon>Poaceae</taxon>
        <taxon>BOP clade</taxon>
        <taxon>Oryzoideae</taxon>
        <taxon>Oryzeae</taxon>
        <taxon>Oryzinae</taxon>
        <taxon>Oryza</taxon>
        <taxon>Oryza meyeriana</taxon>
    </lineage>
</organism>
<comment type="caution">
    <text evidence="1">The sequence shown here is derived from an EMBL/GenBank/DDBJ whole genome shotgun (WGS) entry which is preliminary data.</text>
</comment>
<gene>
    <name evidence="1" type="ORF">E2562_038716</name>
</gene>
<proteinExistence type="predicted"/>
<protein>
    <submittedName>
        <fullName evidence="1">Uncharacterized protein</fullName>
    </submittedName>
</protein>
<evidence type="ECO:0000313" key="1">
    <source>
        <dbReference type="EMBL" id="KAF0894387.1"/>
    </source>
</evidence>
<reference evidence="1 2" key="1">
    <citation type="submission" date="2019-11" db="EMBL/GenBank/DDBJ databases">
        <title>Whole genome sequence of Oryza granulata.</title>
        <authorList>
            <person name="Li W."/>
        </authorList>
    </citation>
    <scope>NUCLEOTIDE SEQUENCE [LARGE SCALE GENOMIC DNA]</scope>
    <source>
        <strain evidence="2">cv. Menghai</strain>
        <tissue evidence="1">Leaf</tissue>
    </source>
</reference>
<dbReference type="EMBL" id="SPHZ02000011">
    <property type="protein sequence ID" value="KAF0894387.1"/>
    <property type="molecule type" value="Genomic_DNA"/>
</dbReference>
<dbReference type="AlphaFoldDB" id="A0A6G1C351"/>
<sequence length="64" mass="7144">MEPPLETAGLPPARRALVYPIDVKVSVQQLVAEWILLHLWRVMIMNKTKIGTSAGAGATYRPRM</sequence>
<keyword evidence="2" id="KW-1185">Reference proteome</keyword>
<dbReference type="Proteomes" id="UP000479710">
    <property type="component" value="Unassembled WGS sequence"/>
</dbReference>
<accession>A0A6G1C351</accession>